<dbReference type="Pfam" id="PF05947">
    <property type="entry name" value="T6SS_TssF"/>
    <property type="match status" value="1"/>
</dbReference>
<evidence type="ECO:0000313" key="2">
    <source>
        <dbReference type="EMBL" id="GEQ86172.1"/>
    </source>
</evidence>
<evidence type="ECO:0000313" key="3">
    <source>
        <dbReference type="Proteomes" id="UP000326994"/>
    </source>
</evidence>
<keyword evidence="1" id="KW-0175">Coiled coil</keyword>
<protein>
    <submittedName>
        <fullName evidence="2">Uncharacterized protein</fullName>
    </submittedName>
</protein>
<reference evidence="2 3" key="1">
    <citation type="submission" date="2019-08" db="EMBL/GenBank/DDBJ databases">
        <title>Ulvibacter marinistellae sp. nov., isolated from a starfish, Patiria pectinifera.</title>
        <authorList>
            <person name="Kawano K."/>
            <person name="Ushijima N."/>
            <person name="Kihara M."/>
            <person name="Itoh H."/>
        </authorList>
    </citation>
    <scope>NUCLEOTIDE SEQUENCE [LARGE SCALE GENOMIC DNA]</scope>
    <source>
        <strain evidence="2 3">KK4</strain>
    </source>
</reference>
<accession>A0A5J4FY84</accession>
<organism evidence="2 3">
    <name type="scientific">Patiriisocius marinistellae</name>
    <dbReference type="NCBI Taxonomy" id="2494560"/>
    <lineage>
        <taxon>Bacteria</taxon>
        <taxon>Pseudomonadati</taxon>
        <taxon>Bacteroidota</taxon>
        <taxon>Flavobacteriia</taxon>
        <taxon>Flavobacteriales</taxon>
        <taxon>Flavobacteriaceae</taxon>
        <taxon>Patiriisocius</taxon>
    </lineage>
</organism>
<feature type="coiled-coil region" evidence="1">
    <location>
        <begin position="416"/>
        <end position="443"/>
    </location>
</feature>
<dbReference type="InterPro" id="IPR010272">
    <property type="entry name" value="T6SS_TssF"/>
</dbReference>
<dbReference type="Proteomes" id="UP000326994">
    <property type="component" value="Unassembled WGS sequence"/>
</dbReference>
<comment type="caution">
    <text evidence="2">The sequence shown here is derived from an EMBL/GenBank/DDBJ whole genome shotgun (WGS) entry which is preliminary data.</text>
</comment>
<dbReference type="OrthoDB" id="1090083at2"/>
<proteinExistence type="predicted"/>
<gene>
    <name evidence="2" type="ORF">ULMS_16800</name>
</gene>
<dbReference type="EMBL" id="BKCF01000002">
    <property type="protein sequence ID" value="GEQ86172.1"/>
    <property type="molecule type" value="Genomic_DNA"/>
</dbReference>
<dbReference type="AlphaFoldDB" id="A0A5J4FY84"/>
<dbReference type="RefSeq" id="WP_151894098.1">
    <property type="nucleotide sequence ID" value="NZ_BKCF01000002.1"/>
</dbReference>
<name>A0A5J4FY84_9FLAO</name>
<sequence>MGAETKEQIKNRMIKKAATMWDVPANEIEISFDPIVALLITACASEMEKISNEVNQSQTRITEKLIQLMTPESVTGPKPAHGVLKVFPVDDTVKIEEEFMFMCRKSISNDKTSRTYKDIYFSPAQPSTLIDAHITHIACDNMVCMYDESKQREVVFQHKESGKLPPSTMYFGISSDIEELRLNDISFFIELLDIEHKDLFYHHLRNTKWSWQNAKLRVIDGYYNSDDEDTTSVKNIFDTVANKATFTGQQILNNYRRHFITIKSNKNQKGINASNFEELDTFISTNKIKVDSKLRWIKVEFPRIIANNTLKNCYATLNAIPIINRELNTLSYKIKEFINILPIKTEDLFFDIQSIANINGKIYRARNKDNVNQDKGTFVLRNDNIGKLDQRKAREYVVHLIELLKDESASFSFMNNDFLNKNLKSLNQLLSVIEKKVSQSEEDKTETNYVFLTPYKPNETIVVDYWTTHGNVANNLKLGTVLNNTKGVGVASSGNYLITTTLGGKNTLSMQDRLNAYRRSLLSRDRIVTKQDIVALCKEMYGQKIKGVDVKKGFTTGIGTNKGLTQSIEIELQINKQIDTLDEEWQSLNNNLMLYLKKNSTNVFPYKIKMVN</sequence>
<keyword evidence="3" id="KW-1185">Reference proteome</keyword>
<evidence type="ECO:0000256" key="1">
    <source>
        <dbReference type="SAM" id="Coils"/>
    </source>
</evidence>